<evidence type="ECO:0000313" key="3">
    <source>
        <dbReference type="Proteomes" id="UP001149607"/>
    </source>
</evidence>
<proteinExistence type="predicted"/>
<keyword evidence="1" id="KW-0808">Transferase</keyword>
<dbReference type="Gene3D" id="3.40.50.150">
    <property type="entry name" value="Vaccinia Virus protein VP39"/>
    <property type="match status" value="1"/>
</dbReference>
<dbReference type="PANTHER" id="PTHR35276">
    <property type="entry name" value="S-ADENOSYL-L-METHIONINE-DEPENDENT METHYLTRANSFERASES SUPERFAMILY PROTEIN"/>
    <property type="match status" value="1"/>
</dbReference>
<accession>A0A9X4E4M2</accession>
<dbReference type="PANTHER" id="PTHR35276:SF1">
    <property type="entry name" value="TRNA (MNM(5)S(2)U34)-METHYLTRANSFERASE, CHLOROPLASTIC"/>
    <property type="match status" value="1"/>
</dbReference>
<dbReference type="SUPFAM" id="SSF53335">
    <property type="entry name" value="S-adenosyl-L-methionine-dependent methyltransferases"/>
    <property type="match status" value="1"/>
</dbReference>
<gene>
    <name evidence="1" type="ORF">ORY91_000671</name>
    <name evidence="2" type="ORF">V9W64_02740</name>
</gene>
<evidence type="ECO:0000313" key="2">
    <source>
        <dbReference type="EMBL" id="WWY03678.1"/>
    </source>
</evidence>
<dbReference type="InterPro" id="IPR010719">
    <property type="entry name" value="MnmM_MeTrfase"/>
</dbReference>
<dbReference type="GO" id="GO:0008168">
    <property type="term" value="F:methyltransferase activity"/>
    <property type="evidence" value="ECO:0007669"/>
    <property type="project" value="UniProtKB-KW"/>
</dbReference>
<dbReference type="InterPro" id="IPR029063">
    <property type="entry name" value="SAM-dependent_MTases_sf"/>
</dbReference>
<keyword evidence="1" id="KW-0489">Methyltransferase</keyword>
<keyword evidence="3" id="KW-1185">Reference proteome</keyword>
<name>A0A9X4E4M2_9NEIS</name>
<reference evidence="1" key="1">
    <citation type="submission" date="2022-10" db="EMBL/GenBank/DDBJ databases">
        <authorList>
            <person name="Boutroux M."/>
        </authorList>
    </citation>
    <scope>NUCLEOTIDE SEQUENCE</scope>
    <source>
        <strain evidence="1">51.81</strain>
    </source>
</reference>
<dbReference type="EMBL" id="JAPQFL010000001">
    <property type="protein sequence ID" value="MDD9327287.1"/>
    <property type="molecule type" value="Genomic_DNA"/>
</dbReference>
<dbReference type="Proteomes" id="UP001149607">
    <property type="component" value="Chromosome"/>
</dbReference>
<dbReference type="RefSeq" id="WP_274584537.1">
    <property type="nucleotide sequence ID" value="NZ_CP145811.1"/>
</dbReference>
<dbReference type="CDD" id="cd02440">
    <property type="entry name" value="AdoMet_MTases"/>
    <property type="match status" value="1"/>
</dbReference>
<dbReference type="Pfam" id="PF06962">
    <property type="entry name" value="rRNA_methylase"/>
    <property type="match status" value="1"/>
</dbReference>
<dbReference type="EMBL" id="CP146598">
    <property type="protein sequence ID" value="WWY03678.1"/>
    <property type="molecule type" value="Genomic_DNA"/>
</dbReference>
<organism evidence="1">
    <name type="scientific">Neisseria leonii</name>
    <dbReference type="NCBI Taxonomy" id="2995413"/>
    <lineage>
        <taxon>Bacteria</taxon>
        <taxon>Pseudomonadati</taxon>
        <taxon>Pseudomonadota</taxon>
        <taxon>Betaproteobacteria</taxon>
        <taxon>Neisseriales</taxon>
        <taxon>Neisseriaceae</taxon>
        <taxon>Neisseria</taxon>
    </lineage>
</organism>
<dbReference type="GO" id="GO:0032259">
    <property type="term" value="P:methylation"/>
    <property type="evidence" value="ECO:0007669"/>
    <property type="project" value="UniProtKB-KW"/>
</dbReference>
<reference evidence="2" key="2">
    <citation type="submission" date="2024-02" db="EMBL/GenBank/DDBJ databases">
        <title>Neisseria leonii sp. nov.</title>
        <authorList>
            <person name="Boutroux M."/>
            <person name="Favre-Rochex S."/>
            <person name="Gorgette O."/>
            <person name="Touak G."/>
            <person name="Muhle E."/>
            <person name="Chesneau O."/>
            <person name="Clermont D."/>
            <person name="Rahi P."/>
        </authorList>
    </citation>
    <scope>NUCLEOTIDE SEQUENCE</scope>
    <source>
        <strain evidence="2">51.81</strain>
    </source>
</reference>
<protein>
    <submittedName>
        <fullName evidence="1">Class I SAM-dependent methyltransferase</fullName>
    </submittedName>
</protein>
<sequence>MLLPSALHFAHNLIREQVRAGDCVLDGTAGNGHDTCLLAELVGQSGRVWAFDIQKQALEATAARLAERGLGARVSLIHDGHQHLAAWVDRPLRLAVFNFGYLPGGDKSITTTGETSVAALSAAADRLDAGGLLLAVVYSGHGAGRAEAAVIEQWAQNLPQSVFQVLRYQFANQRNNPPYLLAVAKR</sequence>
<evidence type="ECO:0000313" key="1">
    <source>
        <dbReference type="EMBL" id="MDD9327287.1"/>
    </source>
</evidence>
<dbReference type="AlphaFoldDB" id="A0A9X4E4M2"/>